<accession>A0A2G9TPF2</accession>
<dbReference type="GO" id="GO:0006811">
    <property type="term" value="P:monoatomic ion transport"/>
    <property type="evidence" value="ECO:0007669"/>
    <property type="project" value="InterPro"/>
</dbReference>
<proteinExistence type="predicted"/>
<sequence>MKKPRFPDLAAIYNQLIEVSRAQRTYRERMERLQWSLRVEKEWNKIFSRIDHVFLFLFQSANVLVLLMFLRYAFIPVPELPEDFTV</sequence>
<gene>
    <name evidence="2" type="ORF">TELCIR_19197</name>
</gene>
<evidence type="ECO:0000313" key="3">
    <source>
        <dbReference type="Proteomes" id="UP000230423"/>
    </source>
</evidence>
<name>A0A2G9TPF2_TELCI</name>
<keyword evidence="1" id="KW-1133">Transmembrane helix</keyword>
<protein>
    <recommendedName>
        <fullName evidence="4">GOLD domain-containing protein</fullName>
    </recommendedName>
</protein>
<dbReference type="EMBL" id="KZ358091">
    <property type="protein sequence ID" value="PIO59342.1"/>
    <property type="molecule type" value="Genomic_DNA"/>
</dbReference>
<evidence type="ECO:0000256" key="1">
    <source>
        <dbReference type="SAM" id="Phobius"/>
    </source>
</evidence>
<evidence type="ECO:0000313" key="2">
    <source>
        <dbReference type="EMBL" id="PIO59342.1"/>
    </source>
</evidence>
<keyword evidence="1" id="KW-0472">Membrane</keyword>
<organism evidence="2 3">
    <name type="scientific">Teladorsagia circumcincta</name>
    <name type="common">Brown stomach worm</name>
    <name type="synonym">Ostertagia circumcincta</name>
    <dbReference type="NCBI Taxonomy" id="45464"/>
    <lineage>
        <taxon>Eukaryota</taxon>
        <taxon>Metazoa</taxon>
        <taxon>Ecdysozoa</taxon>
        <taxon>Nematoda</taxon>
        <taxon>Chromadorea</taxon>
        <taxon>Rhabditida</taxon>
        <taxon>Rhabditina</taxon>
        <taxon>Rhabditomorpha</taxon>
        <taxon>Strongyloidea</taxon>
        <taxon>Trichostrongylidae</taxon>
        <taxon>Teladorsagia</taxon>
    </lineage>
</organism>
<dbReference type="AlphaFoldDB" id="A0A2G9TPF2"/>
<dbReference type="GO" id="GO:0016020">
    <property type="term" value="C:membrane"/>
    <property type="evidence" value="ECO:0007669"/>
    <property type="project" value="InterPro"/>
</dbReference>
<feature type="transmembrane region" description="Helical" evidence="1">
    <location>
        <begin position="53"/>
        <end position="74"/>
    </location>
</feature>
<dbReference type="Proteomes" id="UP000230423">
    <property type="component" value="Unassembled WGS sequence"/>
</dbReference>
<reference evidence="2" key="1">
    <citation type="submission" date="2015-09" db="EMBL/GenBank/DDBJ databases">
        <title>Draft genome of the parasitic nematode Teladorsagia circumcincta isolate WARC Sus (inbred).</title>
        <authorList>
            <person name="Mitreva M."/>
        </authorList>
    </citation>
    <scope>NUCLEOTIDE SEQUENCE [LARGE SCALE GENOMIC DNA]</scope>
    <source>
        <strain evidence="2">S</strain>
    </source>
</reference>
<dbReference type="SUPFAM" id="SSF90112">
    <property type="entry name" value="Neurotransmitter-gated ion-channel transmembrane pore"/>
    <property type="match status" value="1"/>
</dbReference>
<keyword evidence="1" id="KW-0812">Transmembrane</keyword>
<keyword evidence="3" id="KW-1185">Reference proteome</keyword>
<dbReference type="InterPro" id="IPR036719">
    <property type="entry name" value="Neuro-gated_channel_TM_sf"/>
</dbReference>
<dbReference type="OrthoDB" id="10604169at2759"/>
<evidence type="ECO:0008006" key="4">
    <source>
        <dbReference type="Google" id="ProtNLM"/>
    </source>
</evidence>